<feature type="region of interest" description="Disordered" evidence="1">
    <location>
        <begin position="42"/>
        <end position="65"/>
    </location>
</feature>
<dbReference type="Proteomes" id="UP001488838">
    <property type="component" value="Unassembled WGS sequence"/>
</dbReference>
<dbReference type="EMBL" id="JBBHLL010000030">
    <property type="protein sequence ID" value="KAK7827414.1"/>
    <property type="molecule type" value="Genomic_DNA"/>
</dbReference>
<sequence>MPGDLPSLALPQGPLNSSIISMVQLKMTFLNLTTFELQKSQLNQGPRYHPRTAEPQVLTSLSLNP</sequence>
<comment type="caution">
    <text evidence="2">The sequence shown here is derived from an EMBL/GenBank/DDBJ whole genome shotgun (WGS) entry which is preliminary data.</text>
</comment>
<dbReference type="AlphaFoldDB" id="A0AAW0JMD3"/>
<evidence type="ECO:0000313" key="3">
    <source>
        <dbReference type="Proteomes" id="UP001488838"/>
    </source>
</evidence>
<protein>
    <submittedName>
        <fullName evidence="2">Uncharacterized protein</fullName>
    </submittedName>
</protein>
<accession>A0AAW0JMD3</accession>
<reference evidence="2 3" key="1">
    <citation type="journal article" date="2023" name="bioRxiv">
        <title>Conserved and derived expression patterns and positive selection on dental genes reveal complex evolutionary context of ever-growing rodent molars.</title>
        <authorList>
            <person name="Calamari Z.T."/>
            <person name="Song A."/>
            <person name="Cohen E."/>
            <person name="Akter M."/>
            <person name="Roy R.D."/>
            <person name="Hallikas O."/>
            <person name="Christensen M.M."/>
            <person name="Li P."/>
            <person name="Marangoni P."/>
            <person name="Jernvall J."/>
            <person name="Klein O.D."/>
        </authorList>
    </citation>
    <scope>NUCLEOTIDE SEQUENCE [LARGE SCALE GENOMIC DNA]</scope>
    <source>
        <strain evidence="2">V071</strain>
    </source>
</reference>
<gene>
    <name evidence="2" type="ORF">U0070_026620</name>
</gene>
<name>A0AAW0JMD3_MYOGA</name>
<organism evidence="2 3">
    <name type="scientific">Myodes glareolus</name>
    <name type="common">Bank vole</name>
    <name type="synonym">Clethrionomys glareolus</name>
    <dbReference type="NCBI Taxonomy" id="447135"/>
    <lineage>
        <taxon>Eukaryota</taxon>
        <taxon>Metazoa</taxon>
        <taxon>Chordata</taxon>
        <taxon>Craniata</taxon>
        <taxon>Vertebrata</taxon>
        <taxon>Euteleostomi</taxon>
        <taxon>Mammalia</taxon>
        <taxon>Eutheria</taxon>
        <taxon>Euarchontoglires</taxon>
        <taxon>Glires</taxon>
        <taxon>Rodentia</taxon>
        <taxon>Myomorpha</taxon>
        <taxon>Muroidea</taxon>
        <taxon>Cricetidae</taxon>
        <taxon>Arvicolinae</taxon>
        <taxon>Myodes</taxon>
    </lineage>
</organism>
<proteinExistence type="predicted"/>
<evidence type="ECO:0000313" key="2">
    <source>
        <dbReference type="EMBL" id="KAK7827414.1"/>
    </source>
</evidence>
<evidence type="ECO:0000256" key="1">
    <source>
        <dbReference type="SAM" id="MobiDB-lite"/>
    </source>
</evidence>
<keyword evidence="3" id="KW-1185">Reference proteome</keyword>